<dbReference type="EMBL" id="DYVX01000091">
    <property type="protein sequence ID" value="HJF92937.1"/>
    <property type="molecule type" value="Genomic_DNA"/>
</dbReference>
<organism evidence="1 2">
    <name type="scientific">Mediterranea massiliensis</name>
    <dbReference type="NCBI Taxonomy" id="1841865"/>
    <lineage>
        <taxon>Bacteria</taxon>
        <taxon>Pseudomonadati</taxon>
        <taxon>Bacteroidota</taxon>
        <taxon>Bacteroidia</taxon>
        <taxon>Bacteroidales</taxon>
        <taxon>Bacteroidaceae</taxon>
        <taxon>Mediterranea</taxon>
    </lineage>
</organism>
<comment type="caution">
    <text evidence="1">The sequence shown here is derived from an EMBL/GenBank/DDBJ whole genome shotgun (WGS) entry which is preliminary data.</text>
</comment>
<proteinExistence type="predicted"/>
<protein>
    <recommendedName>
        <fullName evidence="3">Lipoprotein</fullName>
    </recommendedName>
</protein>
<reference evidence="1" key="2">
    <citation type="submission" date="2021-09" db="EMBL/GenBank/DDBJ databases">
        <authorList>
            <person name="Gilroy R."/>
        </authorList>
    </citation>
    <scope>NUCLEOTIDE SEQUENCE</scope>
    <source>
        <strain evidence="1">CHK55-1828</strain>
    </source>
</reference>
<dbReference type="PROSITE" id="PS51257">
    <property type="entry name" value="PROKAR_LIPOPROTEIN"/>
    <property type="match status" value="1"/>
</dbReference>
<name>A0A921LEX5_9BACT</name>
<reference evidence="1" key="1">
    <citation type="journal article" date="2021" name="PeerJ">
        <title>Extensive microbial diversity within the chicken gut microbiome revealed by metagenomics and culture.</title>
        <authorList>
            <person name="Gilroy R."/>
            <person name="Ravi A."/>
            <person name="Getino M."/>
            <person name="Pursley I."/>
            <person name="Horton D.L."/>
            <person name="Alikhan N.F."/>
            <person name="Baker D."/>
            <person name="Gharbi K."/>
            <person name="Hall N."/>
            <person name="Watson M."/>
            <person name="Adriaenssens E.M."/>
            <person name="Foster-Nyarko E."/>
            <person name="Jarju S."/>
            <person name="Secka A."/>
            <person name="Antonio M."/>
            <person name="Oren A."/>
            <person name="Chaudhuri R.R."/>
            <person name="La Ragione R."/>
            <person name="Hildebrand F."/>
            <person name="Pallen M.J."/>
        </authorList>
    </citation>
    <scope>NUCLEOTIDE SEQUENCE</scope>
    <source>
        <strain evidence="1">CHK55-1828</strain>
    </source>
</reference>
<gene>
    <name evidence="1" type="ORF">K8W02_11240</name>
</gene>
<evidence type="ECO:0000313" key="1">
    <source>
        <dbReference type="EMBL" id="HJF92937.1"/>
    </source>
</evidence>
<dbReference type="AlphaFoldDB" id="A0A921LEX5"/>
<dbReference type="Proteomes" id="UP000717835">
    <property type="component" value="Unassembled WGS sequence"/>
</dbReference>
<evidence type="ECO:0000313" key="2">
    <source>
        <dbReference type="Proteomes" id="UP000717835"/>
    </source>
</evidence>
<accession>A0A921LEX5</accession>
<evidence type="ECO:0008006" key="3">
    <source>
        <dbReference type="Google" id="ProtNLM"/>
    </source>
</evidence>
<sequence>MKKKFLFSSLFVAAAMVGCTNEDFVGQGQNDGLGVDRQVINVSFGVEEPQTKMVGEGDFIYYTTDDKIGAVLVDHTQKEPYTIVDTHVGNNKFNYIANKKKFETDGTMVVGSWLFYAQYDSRMTTSRNGVVYDFPQVQTYAEDLSEIAKIDFRTSPVVNLVGQEDGHFDSFNLPLVSVYSYAEVRLEFPQPVDVQKLVIRPTADDLQTSVPFGKQYTIKNTNVPVADLPNKSPLVTDQYVLDQAQLKMNNKGAYSSSMVFKDYSVKGSEDQDIIALNCLEDETEATTFVGRIALPAGKYSNIAIYAYTNKGIYKYNVKNASAEATNETIKGAQKDFYLRRGYIVQMNKIDRAIAAADYLKVKDTDKKTYAELEKDTETSGTVVISTEDLVAVVKAIDEAKDVKIRVLGDETVLNQAVMEALTERREKLGAGVQLVFIDDINIEGNASSDEPLVLHDVTFNSDAVLTSGYATSGREVYAKNTLTVGKSAGLNINEAYLNSDYSYMNVVNEGSLTISAVSTGSQEQKTAISAQLTNKGILAVTENAVVSIQKVVNSGIFTNDGQLSIYNLENNIDAKFVNNTEVSLNDKNGFNNGTIENNAAFNITRDFDNNGTIQNNKGGILLVKGAQGAIFTTTGNIYNSGDMYCHEGANMIYNTGKIYAKKGSTTYITRNSEYDESETATNVNVMGEIFCESRNEDVSVTTTNYKGYISFNVGAETTKLEKATGDKFNKVYLNGNCSLAHIDVSYVVVEGEANVTLATDKDYQEFTFNADATLNSKADYKNSIAKLIVAKDVRVKVPTENAIGVYDVAKTTSKSTAAIDNKGTILVGGNFWSKLNINETTGEGTFASGDGQTTAFHWGSLWE</sequence>
<dbReference type="RefSeq" id="WP_276828862.1">
    <property type="nucleotide sequence ID" value="NZ_DYVX01000091.1"/>
</dbReference>